<organism evidence="1 2">
    <name type="scientific">Roseovarius aestuarii</name>
    <dbReference type="NCBI Taxonomy" id="475083"/>
    <lineage>
        <taxon>Bacteria</taxon>
        <taxon>Pseudomonadati</taxon>
        <taxon>Pseudomonadota</taxon>
        <taxon>Alphaproteobacteria</taxon>
        <taxon>Rhodobacterales</taxon>
        <taxon>Roseobacteraceae</taxon>
        <taxon>Roseovarius</taxon>
    </lineage>
</organism>
<evidence type="ECO:0000313" key="1">
    <source>
        <dbReference type="EMBL" id="SMC12598.1"/>
    </source>
</evidence>
<dbReference type="Pfam" id="PF04134">
    <property type="entry name" value="DCC1-like"/>
    <property type="match status" value="1"/>
</dbReference>
<proteinExistence type="predicted"/>
<dbReference type="PANTHER" id="PTHR33639:SF2">
    <property type="entry name" value="DUF393 DOMAIN-CONTAINING PROTEIN"/>
    <property type="match status" value="1"/>
</dbReference>
<name>A0A1X7BSK8_9RHOB</name>
<gene>
    <name evidence="1" type="ORF">ROA7745_02426</name>
</gene>
<dbReference type="InterPro" id="IPR052927">
    <property type="entry name" value="DCC_oxidoreductase"/>
</dbReference>
<dbReference type="EMBL" id="FWXB01000008">
    <property type="protein sequence ID" value="SMC12598.1"/>
    <property type="molecule type" value="Genomic_DNA"/>
</dbReference>
<evidence type="ECO:0008006" key="3">
    <source>
        <dbReference type="Google" id="ProtNLM"/>
    </source>
</evidence>
<accession>A0A1X7BSK8</accession>
<evidence type="ECO:0000313" key="2">
    <source>
        <dbReference type="Proteomes" id="UP000193224"/>
    </source>
</evidence>
<protein>
    <recommendedName>
        <fullName evidence="3">DUF393 domain-containing protein</fullName>
    </recommendedName>
</protein>
<dbReference type="InterPro" id="IPR007263">
    <property type="entry name" value="DCC1-like"/>
</dbReference>
<dbReference type="AlphaFoldDB" id="A0A1X7BSK8"/>
<dbReference type="Proteomes" id="UP000193224">
    <property type="component" value="Unassembled WGS sequence"/>
</dbReference>
<sequence length="128" mass="14702">MAGMINRNSQPVSVLPADLRRDLRSDSIVFDGECVLCSGFFRFMLRRDRKHRFRFVLAQSDLGTRLYRALDLPTDDFETNLVIVDGVIHQKLDAFAVAMRAICWPWRAMSALRFLPRVVKDPAYLAIA</sequence>
<keyword evidence="2" id="KW-1185">Reference proteome</keyword>
<dbReference type="GO" id="GO:0015035">
    <property type="term" value="F:protein-disulfide reductase activity"/>
    <property type="evidence" value="ECO:0007669"/>
    <property type="project" value="InterPro"/>
</dbReference>
<dbReference type="PANTHER" id="PTHR33639">
    <property type="entry name" value="THIOL-DISULFIDE OXIDOREDUCTASE DCC"/>
    <property type="match status" value="1"/>
</dbReference>
<reference evidence="1 2" key="1">
    <citation type="submission" date="2017-03" db="EMBL/GenBank/DDBJ databases">
        <authorList>
            <person name="Afonso C.L."/>
            <person name="Miller P.J."/>
            <person name="Scott M.A."/>
            <person name="Spackman E."/>
            <person name="Goraichik I."/>
            <person name="Dimitrov K.M."/>
            <person name="Suarez D.L."/>
            <person name="Swayne D.E."/>
        </authorList>
    </citation>
    <scope>NUCLEOTIDE SEQUENCE [LARGE SCALE GENOMIC DNA]</scope>
    <source>
        <strain evidence="1 2">CECT 7745</strain>
    </source>
</reference>